<evidence type="ECO:0000256" key="2">
    <source>
        <dbReference type="ARBA" id="ARBA00012438"/>
    </source>
</evidence>
<organism evidence="11 12">
    <name type="scientific">Xylophilus rhododendri</name>
    <dbReference type="NCBI Taxonomy" id="2697032"/>
    <lineage>
        <taxon>Bacteria</taxon>
        <taxon>Pseudomonadati</taxon>
        <taxon>Pseudomonadota</taxon>
        <taxon>Betaproteobacteria</taxon>
        <taxon>Burkholderiales</taxon>
        <taxon>Xylophilus</taxon>
    </lineage>
</organism>
<protein>
    <recommendedName>
        <fullName evidence="2">histidine kinase</fullName>
        <ecNumber evidence="2">2.7.13.3</ecNumber>
    </recommendedName>
</protein>
<dbReference type="InterPro" id="IPR001610">
    <property type="entry name" value="PAC"/>
</dbReference>
<feature type="region of interest" description="Disordered" evidence="7">
    <location>
        <begin position="1"/>
        <end position="22"/>
    </location>
</feature>
<dbReference type="PROSITE" id="PS50110">
    <property type="entry name" value="RESPONSE_REGULATORY"/>
    <property type="match status" value="1"/>
</dbReference>
<proteinExistence type="predicted"/>
<dbReference type="InterPro" id="IPR013655">
    <property type="entry name" value="PAS_fold_3"/>
</dbReference>
<dbReference type="CDD" id="cd00130">
    <property type="entry name" value="PAS"/>
    <property type="match status" value="1"/>
</dbReference>
<dbReference type="Proteomes" id="UP000464787">
    <property type="component" value="Chromosome"/>
</dbReference>
<dbReference type="SMART" id="SM00086">
    <property type="entry name" value="PAC"/>
    <property type="match status" value="1"/>
</dbReference>
<keyword evidence="5" id="KW-0418">Kinase</keyword>
<dbReference type="Pfam" id="PF00512">
    <property type="entry name" value="HisKA"/>
    <property type="match status" value="1"/>
</dbReference>
<reference evidence="11 12" key="1">
    <citation type="submission" date="2020-01" db="EMBL/GenBank/DDBJ databases">
        <title>Genome sequencing of strain KACC 21265.</title>
        <authorList>
            <person name="Heo J."/>
            <person name="Kim S.-J."/>
            <person name="Kim J.-S."/>
            <person name="Hong S.-B."/>
            <person name="Kwon S.-W."/>
        </authorList>
    </citation>
    <scope>NUCLEOTIDE SEQUENCE [LARGE SCALE GENOMIC DNA]</scope>
    <source>
        <strain evidence="11 12">KACC 21265</strain>
    </source>
</reference>
<evidence type="ECO:0000256" key="4">
    <source>
        <dbReference type="ARBA" id="ARBA00022679"/>
    </source>
</evidence>
<dbReference type="Gene3D" id="3.30.450.20">
    <property type="entry name" value="PAS domain"/>
    <property type="match status" value="1"/>
</dbReference>
<dbReference type="InterPro" id="IPR003661">
    <property type="entry name" value="HisK_dim/P_dom"/>
</dbReference>
<dbReference type="Gene3D" id="3.40.50.2300">
    <property type="match status" value="1"/>
</dbReference>
<dbReference type="SUPFAM" id="SSF52172">
    <property type="entry name" value="CheY-like"/>
    <property type="match status" value="1"/>
</dbReference>
<dbReference type="EMBL" id="CP047650">
    <property type="protein sequence ID" value="QHI97548.1"/>
    <property type="molecule type" value="Genomic_DNA"/>
</dbReference>
<dbReference type="CDD" id="cd00082">
    <property type="entry name" value="HisKA"/>
    <property type="match status" value="1"/>
</dbReference>
<dbReference type="InterPro" id="IPR004358">
    <property type="entry name" value="Sig_transdc_His_kin-like_C"/>
</dbReference>
<keyword evidence="12" id="KW-1185">Reference proteome</keyword>
<gene>
    <name evidence="11" type="ORF">GT347_05815</name>
</gene>
<dbReference type="Gene3D" id="3.30.450.40">
    <property type="match status" value="2"/>
</dbReference>
<dbReference type="SMART" id="SM00388">
    <property type="entry name" value="HisKA"/>
    <property type="match status" value="1"/>
</dbReference>
<dbReference type="Pfam" id="PF01590">
    <property type="entry name" value="GAF"/>
    <property type="match status" value="2"/>
</dbReference>
<dbReference type="Gene3D" id="3.30.565.10">
    <property type="entry name" value="Histidine kinase-like ATPase, C-terminal domain"/>
    <property type="match status" value="1"/>
</dbReference>
<dbReference type="RefSeq" id="WP_160551066.1">
    <property type="nucleotide sequence ID" value="NZ_CP047650.1"/>
</dbReference>
<dbReference type="InterPro" id="IPR036890">
    <property type="entry name" value="HATPase_C_sf"/>
</dbReference>
<dbReference type="SUPFAM" id="SSF55781">
    <property type="entry name" value="GAF domain-like"/>
    <property type="match status" value="2"/>
</dbReference>
<evidence type="ECO:0000256" key="6">
    <source>
        <dbReference type="PROSITE-ProRule" id="PRU00169"/>
    </source>
</evidence>
<dbReference type="InterPro" id="IPR029016">
    <property type="entry name" value="GAF-like_dom_sf"/>
</dbReference>
<dbReference type="PANTHER" id="PTHR43065">
    <property type="entry name" value="SENSOR HISTIDINE KINASE"/>
    <property type="match status" value="1"/>
</dbReference>
<dbReference type="InterPro" id="IPR011006">
    <property type="entry name" value="CheY-like_superfamily"/>
</dbReference>
<feature type="domain" description="Histidine kinase" evidence="8">
    <location>
        <begin position="355"/>
        <end position="576"/>
    </location>
</feature>
<evidence type="ECO:0000313" key="11">
    <source>
        <dbReference type="EMBL" id="QHI97548.1"/>
    </source>
</evidence>
<dbReference type="InterPro" id="IPR036097">
    <property type="entry name" value="HisK_dim/P_sf"/>
</dbReference>
<dbReference type="InterPro" id="IPR035965">
    <property type="entry name" value="PAS-like_dom_sf"/>
</dbReference>
<dbReference type="SMART" id="SM00065">
    <property type="entry name" value="GAF"/>
    <property type="match status" value="2"/>
</dbReference>
<dbReference type="SMART" id="SM00448">
    <property type="entry name" value="REC"/>
    <property type="match status" value="1"/>
</dbReference>
<sequence>MSTDSFLEPGTPPAPSAAPGALPVPDAAVATDRAEAYQQALLALGDALREVQTEAEIVLAAARICAQAIGASRGGYGAIGTLATHVRVAADWRRDASVPSVAGDYCFADFGSFIEDLRAGAVVAIDDIRLDPRTSGQADAFDHMQIKALLNVPLMREGRLAGVFLAHDSVRRAWSREEIAFVRAVADRTWAAIATAEALAELRGLNVGLEKEVALRTADRNHLWQLSRDVLLVARFDGEIVAVNPAWEATLGWTERELLGRSFMDLVHPDDLAHTADGAQALAGGTAFSAFENRYRHRDGSYRWLSWSASPAESFIIASGRDVTDQKAQESSLRQAEEQLRQSQKMEAVGQLTGGIAHDFNNLLTIISSSVQLMQRPGLAEERRQRFLGSISNAVSRAAKLTGQLLAFARRQSLQPVVFDAGGNIAAIADMVQTLVGSRVQLQLQHHDDACLIDADPGQFDTAIVNMAANARDAMDGVGTLSIEIRRVDTLPALRGHSALGGDFIAVSVRDSGCGIAPDRLEKVFEPFYTTKPVGHGTGLGLSQVFGFAKQSGGDVGVQSEPGRGTCFTVFLPAARRAKAQVSAPQDAMDGATHCGRILVVEDNREVALMARDALSELGYEVTLVHGSEQALALMEANGGEFRAMFSDVMMAGMDGLALARKVRQAWPQLPILLCSGYNEVLVRSEGHQFPLLPKPYDLEALAEALKAAIRMVQPRAPTASGLHAAQDAREADRLADLDQLQVIDTPAELAYDEIAQLAAAMFDAPMALISLVDGERQWFKARVGVGLQQTPREYAFCATAIQQPDEVMVVNDALQDPAFASNPLVTDGPRIRFYAGAPLVTSTGHAIGTVCVLDTEPRPTDHGRVEALKLLARQVVERLEKKRLKLM</sequence>
<dbReference type="PRINTS" id="PR00344">
    <property type="entry name" value="BCTRLSENSOR"/>
</dbReference>
<dbReference type="PANTHER" id="PTHR43065:SF49">
    <property type="entry name" value="HISTIDINE KINASE"/>
    <property type="match status" value="1"/>
</dbReference>
<dbReference type="PROSITE" id="PS50109">
    <property type="entry name" value="HIS_KIN"/>
    <property type="match status" value="1"/>
</dbReference>
<dbReference type="Pfam" id="PF00072">
    <property type="entry name" value="Response_reg"/>
    <property type="match status" value="1"/>
</dbReference>
<dbReference type="Gene3D" id="1.10.287.130">
    <property type="match status" value="1"/>
</dbReference>
<dbReference type="PROSITE" id="PS50112">
    <property type="entry name" value="PAS"/>
    <property type="match status" value="1"/>
</dbReference>
<evidence type="ECO:0000259" key="8">
    <source>
        <dbReference type="PROSITE" id="PS50109"/>
    </source>
</evidence>
<dbReference type="GO" id="GO:0000155">
    <property type="term" value="F:phosphorelay sensor kinase activity"/>
    <property type="evidence" value="ECO:0007669"/>
    <property type="project" value="InterPro"/>
</dbReference>
<dbReference type="SUPFAM" id="SSF55785">
    <property type="entry name" value="PYP-like sensor domain (PAS domain)"/>
    <property type="match status" value="1"/>
</dbReference>
<accession>A0A857J3U5</accession>
<dbReference type="SMART" id="SM00091">
    <property type="entry name" value="PAS"/>
    <property type="match status" value="1"/>
</dbReference>
<dbReference type="NCBIfam" id="TIGR00229">
    <property type="entry name" value="sensory_box"/>
    <property type="match status" value="1"/>
</dbReference>
<dbReference type="EC" id="2.7.13.3" evidence="2"/>
<evidence type="ECO:0000313" key="12">
    <source>
        <dbReference type="Proteomes" id="UP000464787"/>
    </source>
</evidence>
<dbReference type="SUPFAM" id="SSF55874">
    <property type="entry name" value="ATPase domain of HSP90 chaperone/DNA topoisomerase II/histidine kinase"/>
    <property type="match status" value="1"/>
</dbReference>
<dbReference type="SMART" id="SM00387">
    <property type="entry name" value="HATPase_c"/>
    <property type="match status" value="1"/>
</dbReference>
<dbReference type="InterPro" id="IPR000014">
    <property type="entry name" value="PAS"/>
</dbReference>
<evidence type="ECO:0000259" key="10">
    <source>
        <dbReference type="PROSITE" id="PS50112"/>
    </source>
</evidence>
<dbReference type="InterPro" id="IPR005467">
    <property type="entry name" value="His_kinase_dom"/>
</dbReference>
<evidence type="ECO:0000256" key="7">
    <source>
        <dbReference type="SAM" id="MobiDB-lite"/>
    </source>
</evidence>
<keyword evidence="3 6" id="KW-0597">Phosphoprotein</keyword>
<feature type="domain" description="PAS" evidence="10">
    <location>
        <begin position="231"/>
        <end position="271"/>
    </location>
</feature>
<evidence type="ECO:0000256" key="1">
    <source>
        <dbReference type="ARBA" id="ARBA00000085"/>
    </source>
</evidence>
<evidence type="ECO:0000256" key="3">
    <source>
        <dbReference type="ARBA" id="ARBA00022553"/>
    </source>
</evidence>
<dbReference type="KEGG" id="xyk:GT347_05815"/>
<dbReference type="SUPFAM" id="SSF47384">
    <property type="entry name" value="Homodimeric domain of signal transducing histidine kinase"/>
    <property type="match status" value="1"/>
</dbReference>
<dbReference type="InterPro" id="IPR001789">
    <property type="entry name" value="Sig_transdc_resp-reg_receiver"/>
</dbReference>
<keyword evidence="4" id="KW-0808">Transferase</keyword>
<evidence type="ECO:0000256" key="5">
    <source>
        <dbReference type="ARBA" id="ARBA00022777"/>
    </source>
</evidence>
<comment type="catalytic activity">
    <reaction evidence="1">
        <text>ATP + protein L-histidine = ADP + protein N-phospho-L-histidine.</text>
        <dbReference type="EC" id="2.7.13.3"/>
    </reaction>
</comment>
<feature type="modified residue" description="4-aspartylphosphate" evidence="6">
    <location>
        <position position="648"/>
    </location>
</feature>
<dbReference type="Pfam" id="PF08447">
    <property type="entry name" value="PAS_3"/>
    <property type="match status" value="1"/>
</dbReference>
<feature type="domain" description="Response regulatory" evidence="9">
    <location>
        <begin position="597"/>
        <end position="710"/>
    </location>
</feature>
<dbReference type="InterPro" id="IPR003018">
    <property type="entry name" value="GAF"/>
</dbReference>
<dbReference type="InterPro" id="IPR003594">
    <property type="entry name" value="HATPase_dom"/>
</dbReference>
<dbReference type="Pfam" id="PF02518">
    <property type="entry name" value="HATPase_c"/>
    <property type="match status" value="1"/>
</dbReference>
<dbReference type="AlphaFoldDB" id="A0A857J3U5"/>
<name>A0A857J3U5_9BURK</name>
<evidence type="ECO:0000259" key="9">
    <source>
        <dbReference type="PROSITE" id="PS50110"/>
    </source>
</evidence>